<dbReference type="KEGG" id="bor:COCMIDRAFT_91678"/>
<proteinExistence type="predicted"/>
<dbReference type="Proteomes" id="UP000054032">
    <property type="component" value="Unassembled WGS sequence"/>
</dbReference>
<dbReference type="OrthoDB" id="3687286at2759"/>
<dbReference type="HOGENOM" id="CLU_2385832_0_0_1"/>
<evidence type="ECO:0000313" key="2">
    <source>
        <dbReference type="Proteomes" id="UP000054032"/>
    </source>
</evidence>
<dbReference type="RefSeq" id="XP_007686661.1">
    <property type="nucleotide sequence ID" value="XM_007688471.1"/>
</dbReference>
<gene>
    <name evidence="1" type="ORF">COCMIDRAFT_91678</name>
</gene>
<protein>
    <submittedName>
        <fullName evidence="1">Uncharacterized protein</fullName>
    </submittedName>
</protein>
<name>W6ZT13_COCMI</name>
<sequence length="116" mass="12990">MCLFGRISPVIVFAARKLNVTWLVVPDMTRPPMSDAMPRLFLNHFTPPWLYPVNMHCCLSPCVPGASILRGHILFFAATYGSVYCKYTCQQPLLSIITRLLSRHGALHAHAHGDVN</sequence>
<keyword evidence="2" id="KW-1185">Reference proteome</keyword>
<dbReference type="GeneID" id="19127927"/>
<dbReference type="AlphaFoldDB" id="W6ZT13"/>
<dbReference type="EMBL" id="KI963960">
    <property type="protein sequence ID" value="EUC46841.1"/>
    <property type="molecule type" value="Genomic_DNA"/>
</dbReference>
<organism evidence="1 2">
    <name type="scientific">Bipolaris oryzae ATCC 44560</name>
    <dbReference type="NCBI Taxonomy" id="930090"/>
    <lineage>
        <taxon>Eukaryota</taxon>
        <taxon>Fungi</taxon>
        <taxon>Dikarya</taxon>
        <taxon>Ascomycota</taxon>
        <taxon>Pezizomycotina</taxon>
        <taxon>Dothideomycetes</taxon>
        <taxon>Pleosporomycetidae</taxon>
        <taxon>Pleosporales</taxon>
        <taxon>Pleosporineae</taxon>
        <taxon>Pleosporaceae</taxon>
        <taxon>Bipolaris</taxon>
    </lineage>
</organism>
<evidence type="ECO:0000313" key="1">
    <source>
        <dbReference type="EMBL" id="EUC46841.1"/>
    </source>
</evidence>
<accession>W6ZT13</accession>
<reference evidence="1 2" key="1">
    <citation type="journal article" date="2013" name="PLoS Genet.">
        <title>Comparative genome structure, secondary metabolite, and effector coding capacity across Cochliobolus pathogens.</title>
        <authorList>
            <person name="Condon B.J."/>
            <person name="Leng Y."/>
            <person name="Wu D."/>
            <person name="Bushley K.E."/>
            <person name="Ohm R.A."/>
            <person name="Otillar R."/>
            <person name="Martin J."/>
            <person name="Schackwitz W."/>
            <person name="Grimwood J."/>
            <person name="MohdZainudin N."/>
            <person name="Xue C."/>
            <person name="Wang R."/>
            <person name="Manning V.A."/>
            <person name="Dhillon B."/>
            <person name="Tu Z.J."/>
            <person name="Steffenson B.J."/>
            <person name="Salamov A."/>
            <person name="Sun H."/>
            <person name="Lowry S."/>
            <person name="LaButti K."/>
            <person name="Han J."/>
            <person name="Copeland A."/>
            <person name="Lindquist E."/>
            <person name="Barry K."/>
            <person name="Schmutz J."/>
            <person name="Baker S.E."/>
            <person name="Ciuffetti L.M."/>
            <person name="Grigoriev I.V."/>
            <person name="Zhong S."/>
            <person name="Turgeon B.G."/>
        </authorList>
    </citation>
    <scope>NUCLEOTIDE SEQUENCE [LARGE SCALE GENOMIC DNA]</scope>
    <source>
        <strain evidence="1 2">ATCC 44560</strain>
    </source>
</reference>